<dbReference type="EMBL" id="GECZ01025144">
    <property type="protein sequence ID" value="JAS44625.1"/>
    <property type="molecule type" value="Transcribed_RNA"/>
</dbReference>
<evidence type="ECO:0000256" key="1">
    <source>
        <dbReference type="SAM" id="MobiDB-lite"/>
    </source>
</evidence>
<evidence type="ECO:0000256" key="2">
    <source>
        <dbReference type="SAM" id="Phobius"/>
    </source>
</evidence>
<feature type="region of interest" description="Disordered" evidence="1">
    <location>
        <begin position="193"/>
        <end position="215"/>
    </location>
</feature>
<feature type="compositionally biased region" description="Acidic residues" evidence="1">
    <location>
        <begin position="170"/>
        <end position="180"/>
    </location>
</feature>
<keyword evidence="2" id="KW-0472">Membrane</keyword>
<evidence type="ECO:0000313" key="3">
    <source>
        <dbReference type="EMBL" id="JAS44625.1"/>
    </source>
</evidence>
<feature type="region of interest" description="Disordered" evidence="1">
    <location>
        <begin position="165"/>
        <end position="184"/>
    </location>
</feature>
<keyword evidence="2" id="KW-1133">Transmembrane helix</keyword>
<accession>A0A1B6F375</accession>
<feature type="transmembrane region" description="Helical" evidence="2">
    <location>
        <begin position="41"/>
        <end position="57"/>
    </location>
</feature>
<proteinExistence type="predicted"/>
<name>A0A1B6F375_9HEMI</name>
<feature type="transmembrane region" description="Helical" evidence="2">
    <location>
        <begin position="6"/>
        <end position="21"/>
    </location>
</feature>
<organism evidence="3">
    <name type="scientific">Cuerna arida</name>
    <dbReference type="NCBI Taxonomy" id="1464854"/>
    <lineage>
        <taxon>Eukaryota</taxon>
        <taxon>Metazoa</taxon>
        <taxon>Ecdysozoa</taxon>
        <taxon>Arthropoda</taxon>
        <taxon>Hexapoda</taxon>
        <taxon>Insecta</taxon>
        <taxon>Pterygota</taxon>
        <taxon>Neoptera</taxon>
        <taxon>Paraneoptera</taxon>
        <taxon>Hemiptera</taxon>
        <taxon>Auchenorrhyncha</taxon>
        <taxon>Membracoidea</taxon>
        <taxon>Cicadellidae</taxon>
        <taxon>Cicadellinae</taxon>
        <taxon>Proconiini</taxon>
        <taxon>Cuerna</taxon>
    </lineage>
</organism>
<feature type="transmembrane region" description="Helical" evidence="2">
    <location>
        <begin position="69"/>
        <end position="87"/>
    </location>
</feature>
<gene>
    <name evidence="3" type="ORF">g.22759</name>
</gene>
<dbReference type="AlphaFoldDB" id="A0A1B6F375"/>
<reference evidence="3" key="1">
    <citation type="submission" date="2015-11" db="EMBL/GenBank/DDBJ databases">
        <title>De novo transcriptome assembly of four potential Pierce s Disease insect vectors from Arizona vineyards.</title>
        <authorList>
            <person name="Tassone E.E."/>
        </authorList>
    </citation>
    <scope>NUCLEOTIDE SEQUENCE</scope>
</reference>
<keyword evidence="2" id="KW-0812">Transmembrane</keyword>
<feature type="compositionally biased region" description="Polar residues" evidence="1">
    <location>
        <begin position="203"/>
        <end position="215"/>
    </location>
</feature>
<sequence>MNTLSSFVIMIIMFTSINWYLQQIELEDAKTISSRPTQARISKFIFFIGMLLLLNKHNIKIPSLNRLSFAFEVIISLSICFFMMNIVWRRIEYVVLFALPIFISDTSELFGQNFQIEPETYAPLLIFISLAFLSYTILCNGGDIILLEIDSNDGTIQHVGYTSLGKGDADQDEEVSDPTETDLNSSIESLTHRDNTRGINPIPSLSSNSTLITTE</sequence>
<protein>
    <submittedName>
        <fullName evidence="3">Uncharacterized protein</fullName>
    </submittedName>
</protein>
<feature type="transmembrane region" description="Helical" evidence="2">
    <location>
        <begin position="120"/>
        <end position="138"/>
    </location>
</feature>